<accession>A0ABZ0NRG8</accession>
<dbReference type="RefSeq" id="XP_065458917.1">
    <property type="nucleotide sequence ID" value="XM_065602845.1"/>
</dbReference>
<feature type="region of interest" description="Disordered" evidence="1">
    <location>
        <begin position="1"/>
        <end position="28"/>
    </location>
</feature>
<evidence type="ECO:0000313" key="3">
    <source>
        <dbReference type="Proteomes" id="UP001302367"/>
    </source>
</evidence>
<sequence length="309" mass="34024">MSAIGEDCLQSDEVEEEQEQVGGDGYPAKRQRLVHPRDVPTNSVPTTSTTLERAASLTALSSTQKILAYYSTVQTSHAEYNAIQLERVAEAAKGRAIETGHHELADAIHEIYERSRFDKTLRALLNAVLTRSATPAQEDLFQNYYRIDRSSTRAPAGHRAETHQDQHTTNENQNIATQSASSGFVNNESLVPEAVMSTQLPITASTTTNLTVMETDRPAPIGPVCFGMIPHVACKMLQPSQSLTALMTEPAEDYQRLNLVVKRGRLIVGNQSCRELANLNSKVTNVLLEILQADSLKCEMFVGRDQLTS</sequence>
<evidence type="ECO:0000313" key="2">
    <source>
        <dbReference type="EMBL" id="WPB02168.1"/>
    </source>
</evidence>
<evidence type="ECO:0000256" key="1">
    <source>
        <dbReference type="SAM" id="MobiDB-lite"/>
    </source>
</evidence>
<gene>
    <name evidence="2" type="ORF">RHO25_006802</name>
</gene>
<protein>
    <submittedName>
        <fullName evidence="2">Uncharacterized protein</fullName>
    </submittedName>
</protein>
<reference evidence="2 3" key="1">
    <citation type="submission" date="2023-09" db="EMBL/GenBank/DDBJ databases">
        <title>Complete-Gapless Cercospora beticola genome.</title>
        <authorList>
            <person name="Wyatt N.A."/>
            <person name="Spanner R.E."/>
            <person name="Bolton M.D."/>
        </authorList>
    </citation>
    <scope>NUCLEOTIDE SEQUENCE [LARGE SCALE GENOMIC DNA]</scope>
    <source>
        <strain evidence="2">Cb09-40</strain>
    </source>
</reference>
<feature type="compositionally biased region" description="Acidic residues" evidence="1">
    <location>
        <begin position="9"/>
        <end position="19"/>
    </location>
</feature>
<keyword evidence="3" id="KW-1185">Reference proteome</keyword>
<organism evidence="2 3">
    <name type="scientific">Cercospora beticola</name>
    <name type="common">Sugarbeet leaf spot fungus</name>
    <dbReference type="NCBI Taxonomy" id="122368"/>
    <lineage>
        <taxon>Eukaryota</taxon>
        <taxon>Fungi</taxon>
        <taxon>Dikarya</taxon>
        <taxon>Ascomycota</taxon>
        <taxon>Pezizomycotina</taxon>
        <taxon>Dothideomycetes</taxon>
        <taxon>Dothideomycetidae</taxon>
        <taxon>Mycosphaerellales</taxon>
        <taxon>Mycosphaerellaceae</taxon>
        <taxon>Cercospora</taxon>
    </lineage>
</organism>
<proteinExistence type="predicted"/>
<name>A0ABZ0NRG8_CERBT</name>
<dbReference type="EMBL" id="CP134187">
    <property type="protein sequence ID" value="WPB02168.1"/>
    <property type="molecule type" value="Genomic_DNA"/>
</dbReference>
<dbReference type="Proteomes" id="UP001302367">
    <property type="component" value="Chromosome 4"/>
</dbReference>
<dbReference type="GeneID" id="90644303"/>